<evidence type="ECO:0000256" key="1">
    <source>
        <dbReference type="SAM" id="MobiDB-lite"/>
    </source>
</evidence>
<sequence length="335" mass="37086">MVPEKFGLYLPMILDVKHIEAIYELWGVDYAVEIERPDDNETPETVRPGYCGAYKSHFEDGGLSLTLPRREEGLEFGLGELKKLFAIKQNSGFPGTMILAPRPGRSIIDGIPNRDDRWREKFFVFKINPASVGDFDFGRIPREWSDEIEPFSPAPMSPELRGLIATLRRGSPRWLAFTVDRIQTAYALPPGENRVIPIGLAAPVRPGKGRCNKRAREKEALHDRPDESSEVGSFERAQKSRRGPTLISRLQAQSSGLMARPVSIASTVGGTRRAPNTSAGSVGDGALNDDVDSSTHRHRRRFIDSPTSTSSSRGNKLCEFKFSELGASSAVAGFW</sequence>
<evidence type="ECO:0000313" key="2">
    <source>
        <dbReference type="EMBL" id="KAF3589621.1"/>
    </source>
</evidence>
<feature type="compositionally biased region" description="Basic and acidic residues" evidence="1">
    <location>
        <begin position="214"/>
        <end position="227"/>
    </location>
</feature>
<name>A0A8S9S7H4_BRACR</name>
<evidence type="ECO:0000313" key="3">
    <source>
        <dbReference type="Proteomes" id="UP000712600"/>
    </source>
</evidence>
<organism evidence="2 3">
    <name type="scientific">Brassica cretica</name>
    <name type="common">Mustard</name>
    <dbReference type="NCBI Taxonomy" id="69181"/>
    <lineage>
        <taxon>Eukaryota</taxon>
        <taxon>Viridiplantae</taxon>
        <taxon>Streptophyta</taxon>
        <taxon>Embryophyta</taxon>
        <taxon>Tracheophyta</taxon>
        <taxon>Spermatophyta</taxon>
        <taxon>Magnoliopsida</taxon>
        <taxon>eudicotyledons</taxon>
        <taxon>Gunneridae</taxon>
        <taxon>Pentapetalae</taxon>
        <taxon>rosids</taxon>
        <taxon>malvids</taxon>
        <taxon>Brassicales</taxon>
        <taxon>Brassicaceae</taxon>
        <taxon>Brassiceae</taxon>
        <taxon>Brassica</taxon>
    </lineage>
</organism>
<feature type="region of interest" description="Disordered" evidence="1">
    <location>
        <begin position="207"/>
        <end position="243"/>
    </location>
</feature>
<feature type="compositionally biased region" description="Polar residues" evidence="1">
    <location>
        <begin position="305"/>
        <end position="314"/>
    </location>
</feature>
<feature type="region of interest" description="Disordered" evidence="1">
    <location>
        <begin position="268"/>
        <end position="314"/>
    </location>
</feature>
<gene>
    <name evidence="2" type="ORF">F2Q69_00028181</name>
</gene>
<comment type="caution">
    <text evidence="2">The sequence shown here is derived from an EMBL/GenBank/DDBJ whole genome shotgun (WGS) entry which is preliminary data.</text>
</comment>
<accession>A0A8S9S7H4</accession>
<feature type="compositionally biased region" description="Polar residues" evidence="1">
    <location>
        <begin position="268"/>
        <end position="280"/>
    </location>
</feature>
<reference evidence="2" key="1">
    <citation type="submission" date="2019-12" db="EMBL/GenBank/DDBJ databases">
        <title>Genome sequencing and annotation of Brassica cretica.</title>
        <authorList>
            <person name="Studholme D.J."/>
            <person name="Sarris P."/>
        </authorList>
    </citation>
    <scope>NUCLEOTIDE SEQUENCE</scope>
    <source>
        <strain evidence="2">PFS-109/04</strain>
        <tissue evidence="2">Leaf</tissue>
    </source>
</reference>
<dbReference type="EMBL" id="QGKX02000088">
    <property type="protein sequence ID" value="KAF3589621.1"/>
    <property type="molecule type" value="Genomic_DNA"/>
</dbReference>
<dbReference type="AlphaFoldDB" id="A0A8S9S7H4"/>
<dbReference type="Proteomes" id="UP000712600">
    <property type="component" value="Unassembled WGS sequence"/>
</dbReference>
<protein>
    <submittedName>
        <fullName evidence="2">Uncharacterized protein</fullName>
    </submittedName>
</protein>
<proteinExistence type="predicted"/>